<sequence>MMTNKNNNVTRVHFQIGLIRHPPVNVPVGLCYGHTDVPLKEEWEQYAVLPSNFQNVTIYTSPATRCLKLAQKIAEQYHLPYQIEDRLLEFNFGNWEGKLWDDLTKELIDEWAKDPWGWNVPGGENGQELFDRASEVWQEIYQKQENALIVSHAGPLRLLRQVAMNIKPIELLGDLPNFGKLEIFNF</sequence>
<evidence type="ECO:0000313" key="3">
    <source>
        <dbReference type="Proteomes" id="UP001154255"/>
    </source>
</evidence>
<dbReference type="SMART" id="SM00855">
    <property type="entry name" value="PGAM"/>
    <property type="match status" value="1"/>
</dbReference>
<comment type="caution">
    <text evidence="1">The sequence shown here is derived from an EMBL/GenBank/DDBJ whole genome shotgun (WGS) entry which is preliminary data.</text>
</comment>
<gene>
    <name evidence="2" type="ORF">R53529_LOCUS1039</name>
    <name evidence="1" type="ORF">R53530_LOCUS61</name>
</gene>
<evidence type="ECO:0000313" key="4">
    <source>
        <dbReference type="Proteomes" id="UP001154259"/>
    </source>
</evidence>
<proteinExistence type="predicted"/>
<dbReference type="InterPro" id="IPR013078">
    <property type="entry name" value="His_Pase_superF_clade-1"/>
</dbReference>
<keyword evidence="4" id="KW-1185">Reference proteome</keyword>
<dbReference type="Proteomes" id="UP001154259">
    <property type="component" value="Unassembled WGS sequence"/>
</dbReference>
<dbReference type="GO" id="GO:0016791">
    <property type="term" value="F:phosphatase activity"/>
    <property type="evidence" value="ECO:0007669"/>
    <property type="project" value="TreeGrafter"/>
</dbReference>
<dbReference type="AlphaFoldDB" id="A0A9W4TMF0"/>
<evidence type="ECO:0000313" key="1">
    <source>
        <dbReference type="EMBL" id="CAI3922163.1"/>
    </source>
</evidence>
<dbReference type="Proteomes" id="UP001154255">
    <property type="component" value="Unassembled WGS sequence"/>
</dbReference>
<dbReference type="EMBL" id="CAMXCM010000001">
    <property type="protein sequence ID" value="CAI3922163.1"/>
    <property type="molecule type" value="Genomic_DNA"/>
</dbReference>
<organism evidence="1 3">
    <name type="scientific">Commensalibacter communis</name>
    <dbReference type="NCBI Taxonomy" id="2972786"/>
    <lineage>
        <taxon>Bacteria</taxon>
        <taxon>Pseudomonadati</taxon>
        <taxon>Pseudomonadota</taxon>
        <taxon>Alphaproteobacteria</taxon>
        <taxon>Acetobacterales</taxon>
        <taxon>Acetobacteraceae</taxon>
    </lineage>
</organism>
<dbReference type="Gene3D" id="3.40.50.1240">
    <property type="entry name" value="Phosphoglycerate mutase-like"/>
    <property type="match status" value="1"/>
</dbReference>
<dbReference type="InterPro" id="IPR029033">
    <property type="entry name" value="His_PPase_superfam"/>
</dbReference>
<dbReference type="RefSeq" id="WP_271789451.1">
    <property type="nucleotide sequence ID" value="NZ_CAMXCM010000001.1"/>
</dbReference>
<dbReference type="InterPro" id="IPR050275">
    <property type="entry name" value="PGM_Phosphatase"/>
</dbReference>
<dbReference type="CDD" id="cd07067">
    <property type="entry name" value="HP_PGM_like"/>
    <property type="match status" value="1"/>
</dbReference>
<dbReference type="PANTHER" id="PTHR48100">
    <property type="entry name" value="BROAD-SPECIFICITY PHOSPHATASE YOR283W-RELATED"/>
    <property type="match status" value="1"/>
</dbReference>
<dbReference type="GO" id="GO:0005737">
    <property type="term" value="C:cytoplasm"/>
    <property type="evidence" value="ECO:0007669"/>
    <property type="project" value="TreeGrafter"/>
</dbReference>
<dbReference type="SUPFAM" id="SSF53254">
    <property type="entry name" value="Phosphoglycerate mutase-like"/>
    <property type="match status" value="1"/>
</dbReference>
<name>A0A9W4TMF0_9PROT</name>
<protein>
    <submittedName>
        <fullName evidence="1 2">Broad specificity phosphatase PhoE (PhoE)</fullName>
    </submittedName>
</protein>
<accession>A0A9W4TMF0</accession>
<reference evidence="1" key="1">
    <citation type="submission" date="2022-10" db="EMBL/GenBank/DDBJ databases">
        <authorList>
            <person name="Botero Cardona J."/>
        </authorList>
    </citation>
    <scope>NUCLEOTIDE SEQUENCE</scope>
    <source>
        <strain evidence="1">LMG 31819</strain>
        <strain evidence="2">R-53529</strain>
    </source>
</reference>
<evidence type="ECO:0000313" key="2">
    <source>
        <dbReference type="EMBL" id="CAI3939733.1"/>
    </source>
</evidence>
<dbReference type="Pfam" id="PF00300">
    <property type="entry name" value="His_Phos_1"/>
    <property type="match status" value="1"/>
</dbReference>
<dbReference type="PANTHER" id="PTHR48100:SF59">
    <property type="entry name" value="ADENOSYLCOBALAMIN_ALPHA-RIBAZOLE PHOSPHATASE"/>
    <property type="match status" value="1"/>
</dbReference>
<dbReference type="EMBL" id="CAMXCS010000001">
    <property type="protein sequence ID" value="CAI3939733.1"/>
    <property type="molecule type" value="Genomic_DNA"/>
</dbReference>